<dbReference type="EC" id="1.3.3.15" evidence="6 12"/>
<dbReference type="EMBL" id="FZOW01000001">
    <property type="protein sequence ID" value="SNS24400.1"/>
    <property type="molecule type" value="Genomic_DNA"/>
</dbReference>
<dbReference type="UniPathway" id="UPA00252"/>
<accession>A0A239CWC2</accession>
<comment type="similarity">
    <text evidence="5 12">Belongs to the protoporphyrinogen/coproporphyrinogen oxidase family. Coproporphyrinogen III oxidase subfamily.</text>
</comment>
<keyword evidence="11 12" id="KW-0350">Heme biosynthesis</keyword>
<dbReference type="PANTHER" id="PTHR42923:SF3">
    <property type="entry name" value="PROTOPORPHYRINOGEN OXIDASE"/>
    <property type="match status" value="1"/>
</dbReference>
<evidence type="ECO:0000256" key="9">
    <source>
        <dbReference type="ARBA" id="ARBA00022827"/>
    </source>
</evidence>
<evidence type="ECO:0000256" key="10">
    <source>
        <dbReference type="ARBA" id="ARBA00023002"/>
    </source>
</evidence>
<evidence type="ECO:0000256" key="8">
    <source>
        <dbReference type="ARBA" id="ARBA00022630"/>
    </source>
</evidence>
<evidence type="ECO:0000256" key="3">
    <source>
        <dbReference type="ARBA" id="ARBA00002185"/>
    </source>
</evidence>
<dbReference type="STRING" id="398843.A3K89_02895"/>
<gene>
    <name evidence="14" type="ORF">SAMN05421642_101248</name>
</gene>
<dbReference type="Pfam" id="PF01593">
    <property type="entry name" value="Amino_oxidase"/>
    <property type="match status" value="1"/>
</dbReference>
<keyword evidence="8 12" id="KW-0285">Flavoprotein</keyword>
<dbReference type="SUPFAM" id="SSF51905">
    <property type="entry name" value="FAD/NAD(P)-binding domain"/>
    <property type="match status" value="1"/>
</dbReference>
<dbReference type="GO" id="GO:0004729">
    <property type="term" value="F:oxygen-dependent protoporphyrinogen oxidase activity"/>
    <property type="evidence" value="ECO:0007669"/>
    <property type="project" value="UniProtKB-UniRule"/>
</dbReference>
<dbReference type="InterPro" id="IPR036188">
    <property type="entry name" value="FAD/NAD-bd_sf"/>
</dbReference>
<dbReference type="PANTHER" id="PTHR42923">
    <property type="entry name" value="PROTOPORPHYRINOGEN OXIDASE"/>
    <property type="match status" value="1"/>
</dbReference>
<evidence type="ECO:0000256" key="5">
    <source>
        <dbReference type="ARBA" id="ARBA00008310"/>
    </source>
</evidence>
<comment type="function">
    <text evidence="3 12">Involved in coproporphyrin-dependent heme b biosynthesis. Catalyzes the oxidation of coproporphyrinogen III to coproporphyrin III.</text>
</comment>
<organism evidence="14 15">
    <name type="scientific">Rhodococcoides kyotonense</name>
    <dbReference type="NCBI Taxonomy" id="398843"/>
    <lineage>
        <taxon>Bacteria</taxon>
        <taxon>Bacillati</taxon>
        <taxon>Actinomycetota</taxon>
        <taxon>Actinomycetes</taxon>
        <taxon>Mycobacteriales</taxon>
        <taxon>Nocardiaceae</taxon>
        <taxon>Rhodococcoides</taxon>
    </lineage>
</organism>
<evidence type="ECO:0000256" key="11">
    <source>
        <dbReference type="ARBA" id="ARBA00023133"/>
    </source>
</evidence>
<evidence type="ECO:0000256" key="7">
    <source>
        <dbReference type="ARBA" id="ARBA00019046"/>
    </source>
</evidence>
<comment type="cofactor">
    <cofactor evidence="2 12">
        <name>FAD</name>
        <dbReference type="ChEBI" id="CHEBI:57692"/>
    </cofactor>
</comment>
<feature type="domain" description="Amine oxidase" evidence="13">
    <location>
        <begin position="14"/>
        <end position="447"/>
    </location>
</feature>
<evidence type="ECO:0000313" key="14">
    <source>
        <dbReference type="EMBL" id="SNS24400.1"/>
    </source>
</evidence>
<evidence type="ECO:0000256" key="4">
    <source>
        <dbReference type="ARBA" id="ARBA00004744"/>
    </source>
</evidence>
<proteinExistence type="inferred from homology"/>
<keyword evidence="12" id="KW-0963">Cytoplasm</keyword>
<dbReference type="GO" id="GO:0005737">
    <property type="term" value="C:cytoplasm"/>
    <property type="evidence" value="ECO:0007669"/>
    <property type="project" value="UniProtKB-SubCell"/>
</dbReference>
<sequence>MTSVRRVAVVGGGITGLTAAYRLRTALGPDVDVVVVEASDRLGGTLRTVRLGDGPLDVGAEAFIGRRPEIPALMAELGIADQLVHPAGKRPLIYSGNALHPLPAGTLMGIPSSASSVVGLVDDATRRTIEAEPDSPLRWEPGQDMSVADLVGGRFGEQVLHRSVDPLLGGVYSGLSGSIGVRAALPTLAAALDDSATSLTAAISAALPPPSSGPVFGALRGGYGVLIEKLVSATRAHTMLGTSVTSIRRESSGWHVDPIGSVDAVVLAVPAPALARILSDAVPAAAAAAAEIELASAVVVAMALPHDVALPDNSGVLVATDAGLETKAFTLSSRKWTHLAERSVSLVRASLGRFGDTRALDWTDETLIDVARQDLRRVSGIDVDPSASVVQRWRGGLPQYAPGHLDRVAAISAAVADVDGLAVAGAWSQGVGVPACVSSATRAAAAVCEVAR</sequence>
<evidence type="ECO:0000256" key="12">
    <source>
        <dbReference type="RuleBase" id="RU364052"/>
    </source>
</evidence>
<reference evidence="15" key="1">
    <citation type="submission" date="2017-06" db="EMBL/GenBank/DDBJ databases">
        <authorList>
            <person name="Varghese N."/>
            <person name="Submissions S."/>
        </authorList>
    </citation>
    <scope>NUCLEOTIDE SEQUENCE [LARGE SCALE GENOMIC DNA]</scope>
    <source>
        <strain evidence="15">JCM 23211</strain>
    </source>
</reference>
<keyword evidence="9 12" id="KW-0274">FAD</keyword>
<evidence type="ECO:0000256" key="2">
    <source>
        <dbReference type="ARBA" id="ARBA00001974"/>
    </source>
</evidence>
<dbReference type="InterPro" id="IPR002937">
    <property type="entry name" value="Amino_oxidase"/>
</dbReference>
<dbReference type="GO" id="GO:0006783">
    <property type="term" value="P:heme biosynthetic process"/>
    <property type="evidence" value="ECO:0007669"/>
    <property type="project" value="UniProtKB-UniRule"/>
</dbReference>
<evidence type="ECO:0000256" key="1">
    <source>
        <dbReference type="ARBA" id="ARBA00001755"/>
    </source>
</evidence>
<dbReference type="Gene3D" id="3.50.50.60">
    <property type="entry name" value="FAD/NAD(P)-binding domain"/>
    <property type="match status" value="1"/>
</dbReference>
<dbReference type="RefSeq" id="WP_371828967.1">
    <property type="nucleotide sequence ID" value="NZ_FZOW01000001.1"/>
</dbReference>
<evidence type="ECO:0000256" key="6">
    <source>
        <dbReference type="ARBA" id="ARBA00012402"/>
    </source>
</evidence>
<keyword evidence="15" id="KW-1185">Reference proteome</keyword>
<comment type="catalytic activity">
    <reaction evidence="1">
        <text>coproporphyrinogen III + 3 O2 = coproporphyrin III + 3 H2O2</text>
        <dbReference type="Rhea" id="RHEA:43436"/>
        <dbReference type="ChEBI" id="CHEBI:15379"/>
        <dbReference type="ChEBI" id="CHEBI:16240"/>
        <dbReference type="ChEBI" id="CHEBI:57309"/>
        <dbReference type="ChEBI" id="CHEBI:131725"/>
        <dbReference type="EC" id="1.3.3.15"/>
    </reaction>
    <physiologicalReaction direction="left-to-right" evidence="1">
        <dbReference type="Rhea" id="RHEA:43437"/>
    </physiologicalReaction>
</comment>
<evidence type="ECO:0000313" key="15">
    <source>
        <dbReference type="Proteomes" id="UP000198327"/>
    </source>
</evidence>
<dbReference type="Gene3D" id="1.10.3110.10">
    <property type="entry name" value="protoporphyrinogen ix oxidase, domain 3"/>
    <property type="match status" value="1"/>
</dbReference>
<comment type="pathway">
    <text evidence="4 12">Porphyrin-containing compound metabolism; protoheme biosynthesis.</text>
</comment>
<keyword evidence="10 12" id="KW-0560">Oxidoreductase</keyword>
<dbReference type="SUPFAM" id="SSF54373">
    <property type="entry name" value="FAD-linked reductases, C-terminal domain"/>
    <property type="match status" value="1"/>
</dbReference>
<evidence type="ECO:0000259" key="13">
    <source>
        <dbReference type="Pfam" id="PF01593"/>
    </source>
</evidence>
<dbReference type="InterPro" id="IPR004572">
    <property type="entry name" value="Protoporphyrinogen_oxidase"/>
</dbReference>
<dbReference type="Gene3D" id="3.90.660.20">
    <property type="entry name" value="Protoporphyrinogen oxidase, mitochondrial, domain 2"/>
    <property type="match status" value="1"/>
</dbReference>
<dbReference type="AlphaFoldDB" id="A0A239CWC2"/>
<comment type="subcellular location">
    <subcellularLocation>
        <location evidence="12">Cytoplasm</location>
    </subcellularLocation>
</comment>
<dbReference type="Proteomes" id="UP000198327">
    <property type="component" value="Unassembled WGS sequence"/>
</dbReference>
<protein>
    <recommendedName>
        <fullName evidence="7 12">Coproporphyrinogen III oxidase</fullName>
        <ecNumber evidence="6 12">1.3.3.15</ecNumber>
    </recommendedName>
</protein>
<dbReference type="NCBIfam" id="NF008841">
    <property type="entry name" value="PRK11883.1-1"/>
    <property type="match status" value="1"/>
</dbReference>
<dbReference type="NCBIfam" id="TIGR00562">
    <property type="entry name" value="proto_IX_ox"/>
    <property type="match status" value="1"/>
</dbReference>
<name>A0A239CWC2_9NOCA</name>
<dbReference type="InterPro" id="IPR050464">
    <property type="entry name" value="Zeta_carotene_desat/Oxidored"/>
</dbReference>